<accession>A0A1M5LY45</accession>
<dbReference type="EMBL" id="LT670818">
    <property type="protein sequence ID" value="SHG70034.1"/>
    <property type="molecule type" value="Genomic_DNA"/>
</dbReference>
<sequence length="160" mass="17058">MRKFNLPLVAANLSVDTALKTAIDAKRSGVVLKTKSGGLRLVHYEDLVGASKKKIPLSKVDFVPILDMARTRKAGLVFDAVKSAGLKIGYSGVSGSDIANLLVLGGTLAKGYVSASTGTRCTRPGKPPGRPDRKWYHYYPPEDRDAAAPDICTICSAKLL</sequence>
<evidence type="ECO:0000313" key="2">
    <source>
        <dbReference type="Proteomes" id="UP000190675"/>
    </source>
</evidence>
<reference evidence="1 2" key="1">
    <citation type="submission" date="2016-11" db="EMBL/GenBank/DDBJ databases">
        <authorList>
            <person name="Jaros S."/>
            <person name="Januszkiewicz K."/>
            <person name="Wedrychowicz H."/>
        </authorList>
    </citation>
    <scope>NUCLEOTIDE SEQUENCE [LARGE SCALE GENOMIC DNA]</scope>
    <source>
        <strain evidence="1 2">GAS242</strain>
    </source>
</reference>
<name>A0A1M5LY45_9BRAD</name>
<protein>
    <submittedName>
        <fullName evidence="1">Uncharacterized protein</fullName>
    </submittedName>
</protein>
<gene>
    <name evidence="1" type="ORF">SAMN05444169_3727</name>
</gene>
<organism evidence="1 2">
    <name type="scientific">Bradyrhizobium erythrophlei</name>
    <dbReference type="NCBI Taxonomy" id="1437360"/>
    <lineage>
        <taxon>Bacteria</taxon>
        <taxon>Pseudomonadati</taxon>
        <taxon>Pseudomonadota</taxon>
        <taxon>Alphaproteobacteria</taxon>
        <taxon>Hyphomicrobiales</taxon>
        <taxon>Nitrobacteraceae</taxon>
        <taxon>Bradyrhizobium</taxon>
    </lineage>
</organism>
<evidence type="ECO:0000313" key="1">
    <source>
        <dbReference type="EMBL" id="SHG70034.1"/>
    </source>
</evidence>
<dbReference type="Proteomes" id="UP000190675">
    <property type="component" value="Chromosome I"/>
</dbReference>
<dbReference type="AlphaFoldDB" id="A0A1M5LY45"/>
<dbReference type="RefSeq" id="WP_079567224.1">
    <property type="nucleotide sequence ID" value="NZ_LT670818.1"/>
</dbReference>
<proteinExistence type="predicted"/>